<evidence type="ECO:0000313" key="1">
    <source>
        <dbReference type="EMBL" id="BDU73310.1"/>
    </source>
</evidence>
<dbReference type="EMBL" id="AP027080">
    <property type="protein sequence ID" value="BDU73310.1"/>
    <property type="molecule type" value="Genomic_DNA"/>
</dbReference>
<sequence length="135" mass="14909">MALLLCAGPGARAQDKTALVIKTEYPLWVSLAGTPQGSLVIRNAQGMQVGQAATAGDTLFLPSAGSYTWEFSPAKFSLDLVMGKTKDAPDRLLLTYLVDPSTKQPTIGYQKYVGKIERAPRYNFYERKNLWMTFN</sequence>
<gene>
    <name evidence="1" type="ORF">METEAL_24840</name>
</gene>
<dbReference type="Proteomes" id="UP001238179">
    <property type="component" value="Chromosome"/>
</dbReference>
<organism evidence="1 2">
    <name type="scientific">Mesoterricola silvestris</name>
    <dbReference type="NCBI Taxonomy" id="2927979"/>
    <lineage>
        <taxon>Bacteria</taxon>
        <taxon>Pseudomonadati</taxon>
        <taxon>Acidobacteriota</taxon>
        <taxon>Holophagae</taxon>
        <taxon>Holophagales</taxon>
        <taxon>Holophagaceae</taxon>
        <taxon>Mesoterricola</taxon>
    </lineage>
</organism>
<reference evidence="2" key="1">
    <citation type="journal article" date="2023" name="Int. J. Syst. Evol. Microbiol.">
        <title>Mesoterricola silvestris gen. nov., sp. nov., Mesoterricola sediminis sp. nov., Geothrix oryzae sp. nov., Geothrix edaphica sp. nov., Geothrix rubra sp. nov., and Geothrix limicola sp. nov., six novel members of Acidobacteriota isolated from soils.</title>
        <authorList>
            <person name="Itoh H."/>
            <person name="Sugisawa Y."/>
            <person name="Mise K."/>
            <person name="Xu Z."/>
            <person name="Kuniyasu M."/>
            <person name="Ushijima N."/>
            <person name="Kawano K."/>
            <person name="Kobayashi E."/>
            <person name="Shiratori Y."/>
            <person name="Masuda Y."/>
            <person name="Senoo K."/>
        </authorList>
    </citation>
    <scope>NUCLEOTIDE SEQUENCE [LARGE SCALE GENOMIC DNA]</scope>
    <source>
        <strain evidence="2">W79</strain>
    </source>
</reference>
<evidence type="ECO:0000313" key="2">
    <source>
        <dbReference type="Proteomes" id="UP001238179"/>
    </source>
</evidence>
<dbReference type="RefSeq" id="WP_316411962.1">
    <property type="nucleotide sequence ID" value="NZ_AP027080.1"/>
</dbReference>
<keyword evidence="2" id="KW-1185">Reference proteome</keyword>
<name>A0AA48K9Q2_9BACT</name>
<accession>A0AA48K9Q2</accession>
<dbReference type="KEGG" id="msil:METEAL_24840"/>
<dbReference type="AlphaFoldDB" id="A0AA48K9Q2"/>
<protein>
    <submittedName>
        <fullName evidence="1">Uncharacterized protein</fullName>
    </submittedName>
</protein>
<proteinExistence type="predicted"/>